<feature type="domain" description="DUF218" evidence="2">
    <location>
        <begin position="50"/>
        <end position="165"/>
    </location>
</feature>
<dbReference type="STRING" id="1237149.C900_02903"/>
<proteinExistence type="predicted"/>
<dbReference type="Pfam" id="PF02698">
    <property type="entry name" value="DUF218"/>
    <property type="match status" value="1"/>
</dbReference>
<keyword evidence="1" id="KW-0812">Transmembrane</keyword>
<sequence length="228" mass="26472">MIRKFFRHKFTKIFIAIHVAILLFLVGLFFYFKTKSGDAYNKALANVPYDVIIVPGYPFMGDNWHDIMRTRVYWSKYLIENGYTQHVIYSGSAVYSPYTESVVMKLYAIALGIPADKIFTETRAEHSTENLIYSYRLARAQGFEKIALATDPIQSVLLMMYAEDKVNDVKYLPIRYRLLDSVYEKDPVIDPSTAYVDDFIALPERESFFERLRGTMGEGIVFESKRIN</sequence>
<keyword evidence="1" id="KW-1133">Transmembrane helix</keyword>
<dbReference type="InterPro" id="IPR003848">
    <property type="entry name" value="DUF218"/>
</dbReference>
<evidence type="ECO:0000259" key="2">
    <source>
        <dbReference type="Pfam" id="PF02698"/>
    </source>
</evidence>
<dbReference type="Proteomes" id="UP000011135">
    <property type="component" value="Unassembled WGS sequence"/>
</dbReference>
<feature type="transmembrane region" description="Helical" evidence="1">
    <location>
        <begin position="12"/>
        <end position="32"/>
    </location>
</feature>
<dbReference type="PATRIC" id="fig|1237149.3.peg.2659"/>
<dbReference type="CDD" id="cd06259">
    <property type="entry name" value="YdcF-like"/>
    <property type="match status" value="1"/>
</dbReference>
<evidence type="ECO:0000313" key="3">
    <source>
        <dbReference type="EMBL" id="ELR71288.1"/>
    </source>
</evidence>
<gene>
    <name evidence="3" type="ORF">C900_02903</name>
</gene>
<dbReference type="Gene3D" id="3.40.50.620">
    <property type="entry name" value="HUPs"/>
    <property type="match status" value="1"/>
</dbReference>
<evidence type="ECO:0000313" key="4">
    <source>
        <dbReference type="Proteomes" id="UP000011135"/>
    </source>
</evidence>
<dbReference type="AlphaFoldDB" id="L8JSY0"/>
<dbReference type="InterPro" id="IPR014729">
    <property type="entry name" value="Rossmann-like_a/b/a_fold"/>
</dbReference>
<protein>
    <recommendedName>
        <fullName evidence="2">DUF218 domain-containing protein</fullName>
    </recommendedName>
</protein>
<dbReference type="eggNOG" id="COG1434">
    <property type="taxonomic scope" value="Bacteria"/>
</dbReference>
<organism evidence="3 4">
    <name type="scientific">Fulvivirga imtechensis AK7</name>
    <dbReference type="NCBI Taxonomy" id="1237149"/>
    <lineage>
        <taxon>Bacteria</taxon>
        <taxon>Pseudomonadati</taxon>
        <taxon>Bacteroidota</taxon>
        <taxon>Cytophagia</taxon>
        <taxon>Cytophagales</taxon>
        <taxon>Fulvivirgaceae</taxon>
        <taxon>Fulvivirga</taxon>
    </lineage>
</organism>
<accession>L8JSY0</accession>
<comment type="caution">
    <text evidence="3">The sequence shown here is derived from an EMBL/GenBank/DDBJ whole genome shotgun (WGS) entry which is preliminary data.</text>
</comment>
<dbReference type="OrthoDB" id="663545at2"/>
<keyword evidence="1" id="KW-0472">Membrane</keyword>
<reference evidence="3 4" key="1">
    <citation type="submission" date="2012-12" db="EMBL/GenBank/DDBJ databases">
        <title>Genome assembly of Fulvivirga imtechensis AK7.</title>
        <authorList>
            <person name="Nupur N."/>
            <person name="Khatri I."/>
            <person name="Kumar R."/>
            <person name="Subramanian S."/>
            <person name="Pinnaka A."/>
        </authorList>
    </citation>
    <scope>NUCLEOTIDE SEQUENCE [LARGE SCALE GENOMIC DNA]</scope>
    <source>
        <strain evidence="3 4">AK7</strain>
    </source>
</reference>
<dbReference type="EMBL" id="AMZN01000043">
    <property type="protein sequence ID" value="ELR71288.1"/>
    <property type="molecule type" value="Genomic_DNA"/>
</dbReference>
<evidence type="ECO:0000256" key="1">
    <source>
        <dbReference type="SAM" id="Phobius"/>
    </source>
</evidence>
<keyword evidence="4" id="KW-1185">Reference proteome</keyword>
<name>L8JSY0_9BACT</name>
<dbReference type="RefSeq" id="WP_009580226.1">
    <property type="nucleotide sequence ID" value="NZ_AMZN01000043.1"/>
</dbReference>